<dbReference type="RefSeq" id="WP_169677947.1">
    <property type="nucleotide sequence ID" value="NZ_JABBNU010000002.1"/>
</dbReference>
<protein>
    <submittedName>
        <fullName evidence="1">Uncharacterized protein</fullName>
    </submittedName>
</protein>
<evidence type="ECO:0000313" key="2">
    <source>
        <dbReference type="Proteomes" id="UP000559010"/>
    </source>
</evidence>
<proteinExistence type="predicted"/>
<organism evidence="1 2">
    <name type="scientific">Marinigracilibium pacificum</name>
    <dbReference type="NCBI Taxonomy" id="2729599"/>
    <lineage>
        <taxon>Bacteria</taxon>
        <taxon>Pseudomonadati</taxon>
        <taxon>Bacteroidota</taxon>
        <taxon>Cytophagia</taxon>
        <taxon>Cytophagales</taxon>
        <taxon>Flammeovirgaceae</taxon>
        <taxon>Marinigracilibium</taxon>
    </lineage>
</organism>
<reference evidence="1 2" key="1">
    <citation type="submission" date="2020-04" db="EMBL/GenBank/DDBJ databases">
        <title>Flammeovirgaceae bacterium KN852 isolated from deep sea.</title>
        <authorList>
            <person name="Zhang D.-C."/>
        </authorList>
    </citation>
    <scope>NUCLEOTIDE SEQUENCE [LARGE SCALE GENOMIC DNA]</scope>
    <source>
        <strain evidence="1 2">KN852</strain>
    </source>
</reference>
<gene>
    <name evidence="1" type="ORF">HH304_02830</name>
</gene>
<dbReference type="AlphaFoldDB" id="A0A848ISJ9"/>
<dbReference type="Proteomes" id="UP000559010">
    <property type="component" value="Unassembled WGS sequence"/>
</dbReference>
<dbReference type="EMBL" id="JABBNU010000002">
    <property type="protein sequence ID" value="NMM47317.1"/>
    <property type="molecule type" value="Genomic_DNA"/>
</dbReference>
<evidence type="ECO:0000313" key="1">
    <source>
        <dbReference type="EMBL" id="NMM47317.1"/>
    </source>
</evidence>
<keyword evidence="2" id="KW-1185">Reference proteome</keyword>
<accession>A0A848ISJ9</accession>
<name>A0A848ISJ9_9BACT</name>
<comment type="caution">
    <text evidence="1">The sequence shown here is derived from an EMBL/GenBank/DDBJ whole genome shotgun (WGS) entry which is preliminary data.</text>
</comment>
<sequence>MRYFSIFVVLLCVIACKKDDEEIGCIEKQFIVIENAGAPATARIGDQVNIIFNMTLSQACQSFTELKSIEDGNTTYIDAKGEYDACIGCAQILIPVEATYQFSPKSKGVYNFIVNTETPDKQFSFSITIN</sequence>